<dbReference type="EMBL" id="CABFWN010000003">
    <property type="protein sequence ID" value="VUG18367.1"/>
    <property type="molecule type" value="Genomic_DNA"/>
</dbReference>
<feature type="region of interest" description="Disordered" evidence="1">
    <location>
        <begin position="105"/>
        <end position="159"/>
    </location>
</feature>
<evidence type="ECO:0000256" key="1">
    <source>
        <dbReference type="SAM" id="MobiDB-lite"/>
    </source>
</evidence>
<feature type="compositionally biased region" description="Basic and acidic residues" evidence="1">
    <location>
        <begin position="107"/>
        <end position="136"/>
    </location>
</feature>
<feature type="compositionally biased region" description="Basic and acidic residues" evidence="1">
    <location>
        <begin position="148"/>
        <end position="159"/>
    </location>
</feature>
<gene>
    <name evidence="2" type="ORF">DEBR0S3_08900G</name>
</gene>
<accession>A0A7D9H202</accession>
<evidence type="ECO:0000313" key="3">
    <source>
        <dbReference type="Proteomes" id="UP000478008"/>
    </source>
</evidence>
<evidence type="ECO:0000313" key="2">
    <source>
        <dbReference type="EMBL" id="VUG18367.1"/>
    </source>
</evidence>
<name>A0A7D9H202_DEKBR</name>
<proteinExistence type="predicted"/>
<keyword evidence="3" id="KW-1185">Reference proteome</keyword>
<reference evidence="2 3" key="1">
    <citation type="submission" date="2019-07" db="EMBL/GenBank/DDBJ databases">
        <authorList>
            <person name="Friedrich A."/>
            <person name="Schacherer J."/>
        </authorList>
    </citation>
    <scope>NUCLEOTIDE SEQUENCE [LARGE SCALE GENOMIC DNA]</scope>
</reference>
<protein>
    <submittedName>
        <fullName evidence="2">DEBR0S3_08900g1_1</fullName>
    </submittedName>
</protein>
<organism evidence="2 3">
    <name type="scientific">Dekkera bruxellensis</name>
    <name type="common">Brettanomyces custersii</name>
    <dbReference type="NCBI Taxonomy" id="5007"/>
    <lineage>
        <taxon>Eukaryota</taxon>
        <taxon>Fungi</taxon>
        <taxon>Dikarya</taxon>
        <taxon>Ascomycota</taxon>
        <taxon>Saccharomycotina</taxon>
        <taxon>Pichiomycetes</taxon>
        <taxon>Pichiales</taxon>
        <taxon>Pichiaceae</taxon>
        <taxon>Brettanomyces</taxon>
    </lineage>
</organism>
<sequence length="217" mass="25078">MFVGKPKHIYHPETGETTIVPEYYKEDEYLVMAALSESKNEVEKRSNPEPISFSDVEYDPNIDPMNMEQYNRKIYKVIPMFQKELVDDSVQTDFEIDKGGIGMQNISHEKVEKNDDNDSPPRYEDIFTESDVHDDNYGYSSGASSPYKELEGGDREKRAGDRHSHIMRVHRILAACLFAFVLMLLAGQKIQCYKNVTDTTERETQPTKCVIRIEFMS</sequence>
<dbReference type="Proteomes" id="UP000478008">
    <property type="component" value="Unassembled WGS sequence"/>
</dbReference>
<dbReference type="AlphaFoldDB" id="A0A7D9H202"/>